<feature type="compositionally biased region" description="Basic and acidic residues" evidence="2">
    <location>
        <begin position="206"/>
        <end position="219"/>
    </location>
</feature>
<protein>
    <recommendedName>
        <fullName evidence="3">DH domain-containing protein</fullName>
    </recommendedName>
</protein>
<feature type="compositionally biased region" description="Low complexity" evidence="2">
    <location>
        <begin position="181"/>
        <end position="195"/>
    </location>
</feature>
<feature type="region of interest" description="Disordered" evidence="2">
    <location>
        <begin position="258"/>
        <end position="277"/>
    </location>
</feature>
<evidence type="ECO:0000313" key="5">
    <source>
        <dbReference type="Proteomes" id="UP000053815"/>
    </source>
</evidence>
<dbReference type="GO" id="GO:0035556">
    <property type="term" value="P:intracellular signal transduction"/>
    <property type="evidence" value="ECO:0007669"/>
    <property type="project" value="InterPro"/>
</dbReference>
<dbReference type="OrthoDB" id="2272012at2759"/>
<dbReference type="InterPro" id="IPR000591">
    <property type="entry name" value="DEP_dom"/>
</dbReference>
<evidence type="ECO:0000259" key="3">
    <source>
        <dbReference type="PROSITE" id="PS50010"/>
    </source>
</evidence>
<dbReference type="SUPFAM" id="SSF48065">
    <property type="entry name" value="DBL homology domain (DH-domain)"/>
    <property type="match status" value="1"/>
</dbReference>
<dbReference type="SMART" id="SM00233">
    <property type="entry name" value="PH"/>
    <property type="match status" value="1"/>
</dbReference>
<keyword evidence="1" id="KW-0597">Phosphoprotein</keyword>
<reference evidence="4" key="1">
    <citation type="submission" date="2014-09" db="EMBL/GenBank/DDBJ databases">
        <title>Draft genome sequence of an oleaginous Mucoromycotina fungus Mucor ambiguus NBRC6742.</title>
        <authorList>
            <person name="Takeda I."/>
            <person name="Yamane N."/>
            <person name="Morita T."/>
            <person name="Tamano K."/>
            <person name="Machida M."/>
            <person name="Baker S."/>
            <person name="Koike H."/>
        </authorList>
    </citation>
    <scope>NUCLEOTIDE SEQUENCE</scope>
    <source>
        <strain evidence="4">NBRC 6742</strain>
    </source>
</reference>
<dbReference type="Pfam" id="PF00621">
    <property type="entry name" value="RhoGEF"/>
    <property type="match status" value="1"/>
</dbReference>
<dbReference type="InterPro" id="IPR052233">
    <property type="entry name" value="Rho-type_GEFs"/>
</dbReference>
<dbReference type="Proteomes" id="UP000053815">
    <property type="component" value="Unassembled WGS sequence"/>
</dbReference>
<dbReference type="GO" id="GO:0005085">
    <property type="term" value="F:guanyl-nucleotide exchange factor activity"/>
    <property type="evidence" value="ECO:0007669"/>
    <property type="project" value="InterPro"/>
</dbReference>
<dbReference type="SUPFAM" id="SSF50729">
    <property type="entry name" value="PH domain-like"/>
    <property type="match status" value="1"/>
</dbReference>
<dbReference type="InterPro" id="IPR041675">
    <property type="entry name" value="PH_5"/>
</dbReference>
<dbReference type="PROSITE" id="PS50010">
    <property type="entry name" value="DH_2"/>
    <property type="match status" value="1"/>
</dbReference>
<dbReference type="Gene3D" id="2.30.29.30">
    <property type="entry name" value="Pleckstrin-homology domain (PH domain)/Phosphotyrosine-binding domain (PTB)"/>
    <property type="match status" value="1"/>
</dbReference>
<proteinExistence type="predicted"/>
<dbReference type="CDD" id="cd00160">
    <property type="entry name" value="RhoGEF"/>
    <property type="match status" value="1"/>
</dbReference>
<organism evidence="4">
    <name type="scientific">Mucor ambiguus</name>
    <dbReference type="NCBI Taxonomy" id="91626"/>
    <lineage>
        <taxon>Eukaryota</taxon>
        <taxon>Fungi</taxon>
        <taxon>Fungi incertae sedis</taxon>
        <taxon>Mucoromycota</taxon>
        <taxon>Mucoromycotina</taxon>
        <taxon>Mucoromycetes</taxon>
        <taxon>Mucorales</taxon>
        <taxon>Mucorineae</taxon>
        <taxon>Mucoraceae</taxon>
        <taxon>Mucor</taxon>
    </lineage>
</organism>
<gene>
    <name evidence="4" type="ORF">MAM1_0020c01743</name>
</gene>
<feature type="region of interest" description="Disordered" evidence="2">
    <location>
        <begin position="173"/>
        <end position="227"/>
    </location>
</feature>
<dbReference type="PANTHER" id="PTHR46572:SF2">
    <property type="entry name" value="RHO1 GDP-GTP EXCHANGE PROTEIN 1-RELATED"/>
    <property type="match status" value="1"/>
</dbReference>
<evidence type="ECO:0000256" key="1">
    <source>
        <dbReference type="ARBA" id="ARBA00022553"/>
    </source>
</evidence>
<dbReference type="SMART" id="SM00325">
    <property type="entry name" value="RhoGEF"/>
    <property type="match status" value="1"/>
</dbReference>
<sequence length="920" mass="105064">MSKLNETAIIEEGHCSLYHHHQGAYKNDFTLPSPTSNYSDAEISPDIENSYIQQNLPVRRQSLIVYHDKLRNENMLKQQQSDLQSPKRHSSLNFPTAAAVTAEGTAEERKSRLYNSKSLNAIHSKTEEYRKSRVPNPPLTIEITHPDSPASTSISSCASNSPFELSMDTLFEEDRSPLPPSQQTQAQQQLPPRQSMPRFMGLLRPSKSETIHNNKKNDKLTTPVDMNLPSPLSTSWNDSMSQPLSRLRNVFSRLQTSTAGVNPSNASNTIKPSTSTSKRIAMQVMETKKKKRISTAIKGGAASEDKARKKKTVANIYTALLSHVSREFLKRMQISTIAFKDGIQYHDVFHGIEAVVSYSDRHGSTRFSHTKQNCILDILCTNDRNLALLVGRALESQGLFHHVNYDYRLRDAEAELYQFQYLQSQEDTPPTYGGRPPIPSQFTANNSAKLLSLKKSNRRNAPSVCETLPVNGVFSVLTDCYSPTCTRKSPCYSISCPRMMAKKSKSIQRPLSSQFLRTEQEKQLRSLWRHSVPRNIVMGTNDIEQKRQECIYELIYTEEDFTRDMHYVQDFWIEPLLNNDIIPLERRHQFITDVFWNLADIERISMALSRDLTARQDKHSVIPCIGDILLEHVKGFEPFVIYGAHQIIGKHKFELEKKRNAKFLQFAQTLERQPESRRLELNGYLTKPTSRLGRYNLLLTTIHHLTPKDHQDYETIPKVIDMITDFMIQLNTQVGLSDNAFHLELISSRIIVNKGSLNLHLLDPKRQLLMRGKMKRANQTSKSLYSAATSPITENTNIDIQLFLFDNYLVFCKIKHQDGMDYYKIYQKPIPLASLTTFIPFHNALKSKIVNNNNNTIPDTNPQSYQQQQQHSGLLAATVGYPITFANTLDSLSSITLVASTESTRKLWIDKIKEEQEKLK</sequence>
<name>A0A0C9LRU4_9FUNG</name>
<keyword evidence="5" id="KW-1185">Reference proteome</keyword>
<dbReference type="PANTHER" id="PTHR46572">
    <property type="entry name" value="RHO1 GDP-GTP EXCHANGE PROTEIN 1-RELATED"/>
    <property type="match status" value="1"/>
</dbReference>
<accession>A0A0C9LRU4</accession>
<dbReference type="InterPro" id="IPR001849">
    <property type="entry name" value="PH_domain"/>
</dbReference>
<dbReference type="STRING" id="91626.A0A0C9LRU4"/>
<dbReference type="InterPro" id="IPR011993">
    <property type="entry name" value="PH-like_dom_sf"/>
</dbReference>
<dbReference type="Gene3D" id="1.20.900.10">
    <property type="entry name" value="Dbl homology (DH) domain"/>
    <property type="match status" value="1"/>
</dbReference>
<dbReference type="EMBL" id="DF836309">
    <property type="protein sequence ID" value="GAN02300.1"/>
    <property type="molecule type" value="Genomic_DNA"/>
</dbReference>
<dbReference type="Pfam" id="PF15405">
    <property type="entry name" value="PH_5"/>
    <property type="match status" value="1"/>
</dbReference>
<feature type="domain" description="DH" evidence="3">
    <location>
        <begin position="546"/>
        <end position="733"/>
    </location>
</feature>
<feature type="region of interest" description="Disordered" evidence="2">
    <location>
        <begin position="124"/>
        <end position="159"/>
    </location>
</feature>
<dbReference type="AlphaFoldDB" id="A0A0C9LRU4"/>
<dbReference type="InterPro" id="IPR035899">
    <property type="entry name" value="DBL_dom_sf"/>
</dbReference>
<feature type="compositionally biased region" description="Low complexity" evidence="2">
    <location>
        <begin position="148"/>
        <end position="159"/>
    </location>
</feature>
<evidence type="ECO:0000313" key="4">
    <source>
        <dbReference type="EMBL" id="GAN02300.1"/>
    </source>
</evidence>
<dbReference type="SMART" id="SM00049">
    <property type="entry name" value="DEP"/>
    <property type="match status" value="1"/>
</dbReference>
<dbReference type="InterPro" id="IPR000219">
    <property type="entry name" value="DH_dom"/>
</dbReference>
<evidence type="ECO:0000256" key="2">
    <source>
        <dbReference type="SAM" id="MobiDB-lite"/>
    </source>
</evidence>